<dbReference type="SUPFAM" id="SSF52540">
    <property type="entry name" value="P-loop containing nucleoside triphosphate hydrolases"/>
    <property type="match status" value="1"/>
</dbReference>
<keyword evidence="1" id="KW-0812">Transmembrane</keyword>
<dbReference type="Proteomes" id="UP000515125">
    <property type="component" value="Unplaced"/>
</dbReference>
<dbReference type="AlphaFoldDB" id="A0A6P6S4P4"/>
<name>A0A6P6S4P4_9EIME</name>
<proteinExistence type="predicted"/>
<protein>
    <submittedName>
        <fullName evidence="3">Uncharacterized protein LOC113147554</fullName>
    </submittedName>
</protein>
<keyword evidence="1" id="KW-1133">Transmembrane helix</keyword>
<evidence type="ECO:0000256" key="1">
    <source>
        <dbReference type="SAM" id="Phobius"/>
    </source>
</evidence>
<evidence type="ECO:0000313" key="3">
    <source>
        <dbReference type="RefSeq" id="XP_026194280.1"/>
    </source>
</evidence>
<dbReference type="Gene3D" id="3.40.50.300">
    <property type="entry name" value="P-loop containing nucleotide triphosphate hydrolases"/>
    <property type="match status" value="1"/>
</dbReference>
<keyword evidence="2" id="KW-1185">Reference proteome</keyword>
<dbReference type="OrthoDB" id="347435at2759"/>
<feature type="transmembrane region" description="Helical" evidence="1">
    <location>
        <begin position="58"/>
        <end position="79"/>
    </location>
</feature>
<dbReference type="InterPro" id="IPR027417">
    <property type="entry name" value="P-loop_NTPase"/>
</dbReference>
<dbReference type="RefSeq" id="XP_026194280.1">
    <property type="nucleotide sequence ID" value="XM_026338495.1"/>
</dbReference>
<keyword evidence="1" id="KW-0472">Membrane</keyword>
<organism evidence="2 3">
    <name type="scientific">Cyclospora cayetanensis</name>
    <dbReference type="NCBI Taxonomy" id="88456"/>
    <lineage>
        <taxon>Eukaryota</taxon>
        <taxon>Sar</taxon>
        <taxon>Alveolata</taxon>
        <taxon>Apicomplexa</taxon>
        <taxon>Conoidasida</taxon>
        <taxon>Coccidia</taxon>
        <taxon>Eucoccidiorida</taxon>
        <taxon>Eimeriorina</taxon>
        <taxon>Eimeriidae</taxon>
        <taxon>Cyclospora</taxon>
    </lineage>
</organism>
<accession>A0A6P6S4P4</accession>
<evidence type="ECO:0000313" key="2">
    <source>
        <dbReference type="Proteomes" id="UP000515125"/>
    </source>
</evidence>
<dbReference type="PANTHER" id="PTHR10285">
    <property type="entry name" value="URIDINE KINASE"/>
    <property type="match status" value="1"/>
</dbReference>
<gene>
    <name evidence="3" type="primary">LOC113147554</name>
</gene>
<dbReference type="GeneID" id="113147554"/>
<sequence>MVNKCTCWGSLACFPVLSLQKVLKLLHMRAKVRLLLISQGSDTWPLICSRAESTLANIVLWVVVANLSCFILAVCLYFCKRPIKNGLGLSKERAHAVGSREPVLRTSYREIGLCGTFYPEYIPQARIPNPTKLFPAKAFALNAAASTWDNEKQVGPLQEESPGRKQASYAPCSGVDRLVYTVPTQALPKLFSVLACDSLPMVLYCRLGILERLIGDGEDEGRTVVTAGCTQAREAFPHATGTAAVAAANVDWPLTHWIALELAERKALSQSGTMRKRFSPLILGISGPQGCGKTTLCAALIAGLKVLNIKAEAASMDDFYLPTMLLPPITFNDFSSPRPRILPRRGPPGTHDLPLCLSVLQRIKRGETAVNLPRYDKSKRGGAGDRDTKGIILDASGIEVFILEGWMLG</sequence>
<reference evidence="3" key="1">
    <citation type="submission" date="2025-08" db="UniProtKB">
        <authorList>
            <consortium name="RefSeq"/>
        </authorList>
    </citation>
    <scope>IDENTIFICATION</scope>
</reference>